<protein>
    <recommendedName>
        <fullName evidence="3">Bacteriophage abortive infection AbiH</fullName>
    </recommendedName>
</protein>
<dbReference type="RefSeq" id="WP_011675624.1">
    <property type="nucleotide sequence ID" value="NZ_CM007353.1"/>
</dbReference>
<sequence>MKLKIIFGNGFDKNLGLNTTYKDFYKWLDENQKKESDEIYCNIKEMPENWSDLELALGKYTFDNEIIPDKFEESYANLIEDLNEYLLLEQEKIGTQFSIEDSITELFYSIEKNLVETGQNKNSQIIHRYLSEQTEVNFVTFNYTDTVEKTMSKKTIGISKDGKTVLVILRNPIHVHGTLNSSMVLGVNDETQFKSEIFDNDFPEFFIKNKNLTDHVNSTELDKALEVIDSSDVLFLFGVSLGDTDKVYWEKIAEWLLYGGDEHIVLLYDYETPMGSISKVVQRRMERSWNKTKDKFLKQSGLSSDDQKLISKQIFPLYGNGFFNIEEAQKNQ</sequence>
<dbReference type="AlphaFoldDB" id="A0A1E7G254"/>
<reference evidence="1 2" key="1">
    <citation type="journal article" date="2016" name="Appl. Microbiol. Biotechnol.">
        <title>Adhesion of the genome-sequenced Lactococcus lactis subsp. cremoris IBB477 strain is mediated by specific molecular determinants.</title>
        <authorList>
            <person name="Radziwill-Bienkowska J.M."/>
            <person name="Le D.T."/>
            <person name="Szczesny P."/>
            <person name="Duviau M.P."/>
            <person name="Aleksandrzak-Piekarczyk T."/>
            <person name="Loubiere P."/>
            <person name="Mercier-Bonin M."/>
            <person name="Bardowski J.K."/>
            <person name="Kowalczyk M."/>
        </authorList>
    </citation>
    <scope>NUCLEOTIDE SEQUENCE [LARGE SCALE GENOMIC DNA]</scope>
    <source>
        <strain evidence="1 2">IBB477</strain>
    </source>
</reference>
<gene>
    <name evidence="1" type="ORF">AJ89_10870</name>
</gene>
<evidence type="ECO:0000313" key="1">
    <source>
        <dbReference type="EMBL" id="OEU39046.1"/>
    </source>
</evidence>
<dbReference type="Proteomes" id="UP000176236">
    <property type="component" value="Chromosome"/>
</dbReference>
<dbReference type="EMBL" id="JMMZ01000032">
    <property type="protein sequence ID" value="OEU39046.1"/>
    <property type="molecule type" value="Genomic_DNA"/>
</dbReference>
<evidence type="ECO:0000313" key="2">
    <source>
        <dbReference type="Proteomes" id="UP000176236"/>
    </source>
</evidence>
<proteinExistence type="predicted"/>
<accession>A0A1E7G254</accession>
<organism evidence="1 2">
    <name type="scientific">Lactococcus cremoris subsp. cremoris IBB477</name>
    <dbReference type="NCBI Taxonomy" id="1449093"/>
    <lineage>
        <taxon>Bacteria</taxon>
        <taxon>Bacillati</taxon>
        <taxon>Bacillota</taxon>
        <taxon>Bacilli</taxon>
        <taxon>Lactobacillales</taxon>
        <taxon>Streptococcaceae</taxon>
        <taxon>Lactococcus</taxon>
        <taxon>Lactococcus cremoris subsp. cremoris</taxon>
    </lineage>
</organism>
<name>A0A1E7G254_LACLC</name>
<comment type="caution">
    <text evidence="1">The sequence shown here is derived from an EMBL/GenBank/DDBJ whole genome shotgun (WGS) entry which is preliminary data.</text>
</comment>
<dbReference type="InterPro" id="IPR025935">
    <property type="entry name" value="AbiH"/>
</dbReference>
<dbReference type="Pfam" id="PF14253">
    <property type="entry name" value="AbiH"/>
    <property type="match status" value="1"/>
</dbReference>
<evidence type="ECO:0008006" key="3">
    <source>
        <dbReference type="Google" id="ProtNLM"/>
    </source>
</evidence>